<name>A0ABW8MX98_9BURK</name>
<proteinExistence type="predicted"/>
<keyword evidence="2" id="KW-1185">Reference proteome</keyword>
<sequence>MTERKRTTARDYRTAMMEEAFALRKALFECGQLLDRETLRQRLGISELALRGWLRRRSLFYVDGPSGARYYPAFLADPAYSSTALAAVSRALGTLPGSTKWVFFTNPRGSLGGLSPLEILAGKRPPGGTASGVGLETILRAARAEVEF</sequence>
<evidence type="ECO:0008006" key="3">
    <source>
        <dbReference type="Google" id="ProtNLM"/>
    </source>
</evidence>
<dbReference type="RefSeq" id="WP_404614584.1">
    <property type="nucleotide sequence ID" value="NZ_JBIYDN010000049.1"/>
</dbReference>
<reference evidence="1 2" key="2">
    <citation type="submission" date="2024-11" db="EMBL/GenBank/DDBJ databases">
        <title>Using genomics to understand microbial adaptation to soil warming.</title>
        <authorList>
            <person name="Deangelis K.M. PhD."/>
        </authorList>
    </citation>
    <scope>NUCLEOTIDE SEQUENCE [LARGE SCALE GENOMIC DNA]</scope>
    <source>
        <strain evidence="1 2">GAS97</strain>
    </source>
</reference>
<evidence type="ECO:0000313" key="1">
    <source>
        <dbReference type="EMBL" id="MFK4448359.1"/>
    </source>
</evidence>
<protein>
    <recommendedName>
        <fullName evidence="3">Antitoxin Xre/MbcA/ParS-like toxin-binding domain-containing protein</fullName>
    </recommendedName>
</protein>
<dbReference type="Proteomes" id="UP001620514">
    <property type="component" value="Unassembled WGS sequence"/>
</dbReference>
<accession>A0ABW8MX98</accession>
<gene>
    <name evidence="1" type="ORF">ABH943_008403</name>
</gene>
<organism evidence="1 2">
    <name type="scientific">Caballeronia udeis</name>
    <dbReference type="NCBI Taxonomy" id="1232866"/>
    <lineage>
        <taxon>Bacteria</taxon>
        <taxon>Pseudomonadati</taxon>
        <taxon>Pseudomonadota</taxon>
        <taxon>Betaproteobacteria</taxon>
        <taxon>Burkholderiales</taxon>
        <taxon>Burkholderiaceae</taxon>
        <taxon>Caballeronia</taxon>
    </lineage>
</organism>
<evidence type="ECO:0000313" key="2">
    <source>
        <dbReference type="Proteomes" id="UP001620514"/>
    </source>
</evidence>
<reference evidence="1 2" key="1">
    <citation type="submission" date="2024-10" db="EMBL/GenBank/DDBJ databases">
        <authorList>
            <person name="Deangelis K."/>
            <person name="Huntemann M."/>
            <person name="Clum A."/>
            <person name="Wang J."/>
            <person name="Palaniappan K."/>
            <person name="Ritter S."/>
            <person name="Chen I.-M."/>
            <person name="Stamatis D."/>
            <person name="Reddy T."/>
            <person name="O'Malley R."/>
            <person name="Daum C."/>
            <person name="Ng V."/>
            <person name="Ivanova N."/>
            <person name="Kyrpides N."/>
            <person name="Woyke T."/>
        </authorList>
    </citation>
    <scope>NUCLEOTIDE SEQUENCE [LARGE SCALE GENOMIC DNA]</scope>
    <source>
        <strain evidence="1 2">GAS97</strain>
    </source>
</reference>
<dbReference type="EMBL" id="JBIYDN010000049">
    <property type="protein sequence ID" value="MFK4448359.1"/>
    <property type="molecule type" value="Genomic_DNA"/>
</dbReference>
<comment type="caution">
    <text evidence="1">The sequence shown here is derived from an EMBL/GenBank/DDBJ whole genome shotgun (WGS) entry which is preliminary data.</text>
</comment>